<dbReference type="OrthoDB" id="531190at2759"/>
<proteinExistence type="predicted"/>
<evidence type="ECO:0000313" key="2">
    <source>
        <dbReference type="EMBL" id="PIA93103.1"/>
    </source>
</evidence>
<protein>
    <submittedName>
        <fullName evidence="2">Uncharacterized protein</fullName>
    </submittedName>
</protein>
<evidence type="ECO:0000313" key="4">
    <source>
        <dbReference type="Proteomes" id="UP000230605"/>
    </source>
</evidence>
<keyword evidence="1" id="KW-0472">Membrane</keyword>
<evidence type="ECO:0000256" key="1">
    <source>
        <dbReference type="SAM" id="Phobius"/>
    </source>
</evidence>
<dbReference type="EMBL" id="CP134187">
    <property type="protein sequence ID" value="WPB02479.1"/>
    <property type="molecule type" value="Genomic_DNA"/>
</dbReference>
<gene>
    <name evidence="2" type="ORF">CB0940_05167</name>
    <name evidence="3" type="ORF">RHO25_007115</name>
</gene>
<name>A0A2G5HLK0_CERBT</name>
<dbReference type="AlphaFoldDB" id="A0A2G5HLK0"/>
<dbReference type="EMBL" id="LKMD01000105">
    <property type="protein sequence ID" value="PIA93103.1"/>
    <property type="molecule type" value="Genomic_DNA"/>
</dbReference>
<organism evidence="2 4">
    <name type="scientific">Cercospora beticola</name>
    <name type="common">Sugarbeet leaf spot fungus</name>
    <dbReference type="NCBI Taxonomy" id="122368"/>
    <lineage>
        <taxon>Eukaryota</taxon>
        <taxon>Fungi</taxon>
        <taxon>Dikarya</taxon>
        <taxon>Ascomycota</taxon>
        <taxon>Pezizomycotina</taxon>
        <taxon>Dothideomycetes</taxon>
        <taxon>Dothideomycetidae</taxon>
        <taxon>Mycosphaerellales</taxon>
        <taxon>Mycosphaerellaceae</taxon>
        <taxon>Cercospora</taxon>
    </lineage>
</organism>
<sequence>MANTDLIVPLVVAAIGLVGTIGSLLWGWYIQGRTQKQNAKLSRETEKQAERIDAMNKKHEYMMAEYKAKTDQQLEAVKIQFEQRKVAENLTEKYSQPLLVAAYDLQQRLFALVEYPISRQHVSTEEGVNDLKIFTCYLLAQYMVYCNILRTKTGYLSFTRDTKLKDLRNMMYVIDQELDQRRDDIGDGANVGVWPGSRLIIAERMIVPNSKRDVNELLDGGFGLEVKGYDQFLSEWKENFQQPMGFFCQWIDDMLEGRVKRKPYWDAAFRCLQHLLVDLIMNLDTKAAYRPDDTERMPLCEASGRGCDCQTCLHNTKSLNTILKQRQDGRYHEDGIWNVDGLRARRPNGKIQAYVDKAGKEFRLGMVKEYTTYEKLD</sequence>
<reference evidence="2 4" key="1">
    <citation type="submission" date="2015-10" db="EMBL/GenBank/DDBJ databases">
        <title>The cercosporin biosynthetic gene cluster was horizontally transferred to several fungal lineages and shown to be expanded in Cercospora beticola based on microsynteny with recipient genomes.</title>
        <authorList>
            <person name="De Jonge R."/>
            <person name="Ebert M.K."/>
            <person name="Suttle J.C."/>
            <person name="Jurick Ii W.M."/>
            <person name="Secor G.A."/>
            <person name="Thomma B.P."/>
            <person name="Van De Peer Y."/>
            <person name="Bolton M.D."/>
        </authorList>
    </citation>
    <scope>NUCLEOTIDE SEQUENCE [LARGE SCALE GENOMIC DNA]</scope>
    <source>
        <strain evidence="2 4">09-40</strain>
    </source>
</reference>
<reference evidence="3 5" key="2">
    <citation type="submission" date="2023-09" db="EMBL/GenBank/DDBJ databases">
        <title>Complete-Gapless Cercospora beticola genome.</title>
        <authorList>
            <person name="Wyatt N.A."/>
            <person name="Spanner R.E."/>
            <person name="Bolton M.D."/>
        </authorList>
    </citation>
    <scope>NUCLEOTIDE SEQUENCE [LARGE SCALE GENOMIC DNA]</scope>
    <source>
        <strain evidence="3">Cb09-40</strain>
    </source>
</reference>
<feature type="transmembrane region" description="Helical" evidence="1">
    <location>
        <begin position="6"/>
        <end position="30"/>
    </location>
</feature>
<keyword evidence="5" id="KW-1185">Reference proteome</keyword>
<accession>A0A2G5HLK0</accession>
<evidence type="ECO:0000313" key="5">
    <source>
        <dbReference type="Proteomes" id="UP001302367"/>
    </source>
</evidence>
<dbReference type="Proteomes" id="UP001302367">
    <property type="component" value="Chromosome 4"/>
</dbReference>
<evidence type="ECO:0000313" key="3">
    <source>
        <dbReference type="EMBL" id="WPB02479.1"/>
    </source>
</evidence>
<keyword evidence="1" id="KW-1133">Transmembrane helix</keyword>
<keyword evidence="1" id="KW-0812">Transmembrane</keyword>
<dbReference type="Proteomes" id="UP000230605">
    <property type="component" value="Chromosome 4"/>
</dbReference>